<keyword evidence="2" id="KW-1185">Reference proteome</keyword>
<dbReference type="InterPro" id="IPR026350">
    <property type="entry name" value="GxxExxY"/>
</dbReference>
<comment type="caution">
    <text evidence="1">The sequence shown here is derived from an EMBL/GenBank/DDBJ whole genome shotgun (WGS) entry which is preliminary data.</text>
</comment>
<dbReference type="AlphaFoldDB" id="A0A328ACT5"/>
<organism evidence="1 2">
    <name type="scientific">Phenylobacterium hankyongense</name>
    <dbReference type="NCBI Taxonomy" id="1813876"/>
    <lineage>
        <taxon>Bacteria</taxon>
        <taxon>Pseudomonadati</taxon>
        <taxon>Pseudomonadota</taxon>
        <taxon>Alphaproteobacteria</taxon>
        <taxon>Caulobacterales</taxon>
        <taxon>Caulobacteraceae</taxon>
        <taxon>Phenylobacterium</taxon>
    </lineage>
</organism>
<sequence>MIVDSAIKVHRVLGPGLLESADEQCLAHELHARGVGVRRQVSLPIEFDGLRLDAGYRLDLVVADAVIVEVKAVEALARLHEAQILTYLKPSGFRLGYLMNFNSLQLRHGLRRFIR</sequence>
<gene>
    <name evidence="1" type="ORF">DJ021_18350</name>
</gene>
<dbReference type="Pfam" id="PF13366">
    <property type="entry name" value="PDDEXK_3"/>
    <property type="match status" value="1"/>
</dbReference>
<evidence type="ECO:0000313" key="1">
    <source>
        <dbReference type="EMBL" id="RAK52469.1"/>
    </source>
</evidence>
<name>A0A328ACT5_9CAUL</name>
<protein>
    <submittedName>
        <fullName evidence="1">GxxExxY protein</fullName>
    </submittedName>
</protein>
<dbReference type="OrthoDB" id="9806869at2"/>
<proteinExistence type="predicted"/>
<dbReference type="Proteomes" id="UP000249842">
    <property type="component" value="Unassembled WGS sequence"/>
</dbReference>
<dbReference type="EMBL" id="QFYP01000002">
    <property type="protein sequence ID" value="RAK52469.1"/>
    <property type="molecule type" value="Genomic_DNA"/>
</dbReference>
<dbReference type="NCBIfam" id="TIGR04256">
    <property type="entry name" value="GxxExxY"/>
    <property type="match status" value="1"/>
</dbReference>
<reference evidence="2" key="1">
    <citation type="submission" date="2018-05" db="EMBL/GenBank/DDBJ databases">
        <authorList>
            <person name="Li X."/>
        </authorList>
    </citation>
    <scope>NUCLEOTIDE SEQUENCE [LARGE SCALE GENOMIC DNA]</scope>
    <source>
        <strain evidence="2">HKS-05</strain>
    </source>
</reference>
<accession>A0A328ACT5</accession>
<evidence type="ECO:0000313" key="2">
    <source>
        <dbReference type="Proteomes" id="UP000249842"/>
    </source>
</evidence>